<dbReference type="Gene3D" id="3.40.190.10">
    <property type="entry name" value="Periplasmic binding protein-like II"/>
    <property type="match status" value="2"/>
</dbReference>
<gene>
    <name evidence="7" type="ORF">RM446_04550</name>
</gene>
<evidence type="ECO:0000256" key="4">
    <source>
        <dbReference type="SAM" id="MobiDB-lite"/>
    </source>
</evidence>
<name>A0ABU2KQ29_9ACTN</name>
<dbReference type="Pfam" id="PF09084">
    <property type="entry name" value="NMT1"/>
    <property type="match status" value="1"/>
</dbReference>
<dbReference type="SUPFAM" id="SSF53850">
    <property type="entry name" value="Periplasmic binding protein-like II"/>
    <property type="match status" value="1"/>
</dbReference>
<evidence type="ECO:0000259" key="6">
    <source>
        <dbReference type="Pfam" id="PF09084"/>
    </source>
</evidence>
<evidence type="ECO:0000256" key="3">
    <source>
        <dbReference type="ARBA" id="ARBA00022729"/>
    </source>
</evidence>
<dbReference type="PANTHER" id="PTHR30024:SF47">
    <property type="entry name" value="TAURINE-BINDING PERIPLASMIC PROTEIN"/>
    <property type="match status" value="1"/>
</dbReference>
<feature type="domain" description="SsuA/THI5-like" evidence="6">
    <location>
        <begin position="52"/>
        <end position="276"/>
    </location>
</feature>
<protein>
    <submittedName>
        <fullName evidence="7">ABC transporter substrate-binding protein</fullName>
    </submittedName>
</protein>
<dbReference type="InterPro" id="IPR015168">
    <property type="entry name" value="SsuA/THI5"/>
</dbReference>
<organism evidence="7 8">
    <name type="scientific">Streptomonospora wellingtoniae</name>
    <dbReference type="NCBI Taxonomy" id="3075544"/>
    <lineage>
        <taxon>Bacteria</taxon>
        <taxon>Bacillati</taxon>
        <taxon>Actinomycetota</taxon>
        <taxon>Actinomycetes</taxon>
        <taxon>Streptosporangiales</taxon>
        <taxon>Nocardiopsidaceae</taxon>
        <taxon>Streptomonospora</taxon>
    </lineage>
</organism>
<keyword evidence="8" id="KW-1185">Reference proteome</keyword>
<feature type="signal peptide" evidence="5">
    <location>
        <begin position="1"/>
        <end position="30"/>
    </location>
</feature>
<dbReference type="PANTHER" id="PTHR30024">
    <property type="entry name" value="ALIPHATIC SULFONATES-BINDING PROTEIN-RELATED"/>
    <property type="match status" value="1"/>
</dbReference>
<dbReference type="RefSeq" id="WP_311543818.1">
    <property type="nucleotide sequence ID" value="NZ_JAVREK010000003.1"/>
</dbReference>
<evidence type="ECO:0000313" key="7">
    <source>
        <dbReference type="EMBL" id="MDT0301380.1"/>
    </source>
</evidence>
<evidence type="ECO:0000256" key="5">
    <source>
        <dbReference type="SAM" id="SignalP"/>
    </source>
</evidence>
<evidence type="ECO:0000256" key="1">
    <source>
        <dbReference type="ARBA" id="ARBA00004418"/>
    </source>
</evidence>
<keyword evidence="3 5" id="KW-0732">Signal</keyword>
<comment type="caution">
    <text evidence="7">The sequence shown here is derived from an EMBL/GenBank/DDBJ whole genome shotgun (WGS) entry which is preliminary data.</text>
</comment>
<feature type="chain" id="PRO_5047494155" evidence="5">
    <location>
        <begin position="31"/>
        <end position="345"/>
    </location>
</feature>
<feature type="region of interest" description="Disordered" evidence="4">
    <location>
        <begin position="326"/>
        <end position="345"/>
    </location>
</feature>
<evidence type="ECO:0000313" key="8">
    <source>
        <dbReference type="Proteomes" id="UP001183226"/>
    </source>
</evidence>
<accession>A0ABU2KQ29</accession>
<dbReference type="EMBL" id="JAVREK010000003">
    <property type="protein sequence ID" value="MDT0301380.1"/>
    <property type="molecule type" value="Genomic_DNA"/>
</dbReference>
<dbReference type="PROSITE" id="PS51257">
    <property type="entry name" value="PROKAR_LIPOPROTEIN"/>
    <property type="match status" value="1"/>
</dbReference>
<dbReference type="Proteomes" id="UP001183226">
    <property type="component" value="Unassembled WGS sequence"/>
</dbReference>
<reference evidence="8" key="1">
    <citation type="submission" date="2023-07" db="EMBL/GenBank/DDBJ databases">
        <title>30 novel species of actinomycetes from the DSMZ collection.</title>
        <authorList>
            <person name="Nouioui I."/>
        </authorList>
    </citation>
    <scope>NUCLEOTIDE SEQUENCE [LARGE SCALE GENOMIC DNA]</scope>
    <source>
        <strain evidence="8">DSM 45055</strain>
    </source>
</reference>
<comment type="subcellular location">
    <subcellularLocation>
        <location evidence="1">Periplasm</location>
    </subcellularLocation>
</comment>
<sequence>MTTTTRPRRGRAAAAAGVLSALVFATSACAGGASDTPEGVLNVGQISDSVAFFPLYVAEERGYFEDEGVELGERPRLGTGAKLAAALQSGSIDLGAGVLTDALNLYGRDDTTELTASLVDKYYVDIIVGEDFEGPGQDAPLKERIDALKGKNIGITGPGSGTEALVAYLFQKNGMEAATDAKLVNLGADPPAALGALESGQVDALSFFQPVAQQADATGVGSAYISPSRGDIPGFEHTAHGVVFTTADVREQKPEEVAGFQRAIERANKDIREDPKVEKLLADYMEGIDADARSELLPIMQEEVPDGIGFPEESVEAALEFHKSTGLVEDPPGYTDIVPEDLRTE</sequence>
<comment type="similarity">
    <text evidence="2">Belongs to the bacterial solute-binding protein SsuA/TauA family.</text>
</comment>
<evidence type="ECO:0000256" key="2">
    <source>
        <dbReference type="ARBA" id="ARBA00010742"/>
    </source>
</evidence>
<proteinExistence type="inferred from homology"/>